<dbReference type="InterPro" id="IPR037171">
    <property type="entry name" value="NagB/RpiA_transferase-like"/>
</dbReference>
<reference evidence="3" key="1">
    <citation type="submission" date="2016-10" db="EMBL/GenBank/DDBJ databases">
        <authorList>
            <person name="Varghese N."/>
            <person name="Submissions S."/>
        </authorList>
    </citation>
    <scope>NUCLEOTIDE SEQUENCE [LARGE SCALE GENOMIC DNA]</scope>
    <source>
        <strain evidence="3">DSM 21789</strain>
    </source>
</reference>
<dbReference type="STRING" id="498292.SAMN05660845_0649"/>
<dbReference type="Pfam" id="PF02589">
    <property type="entry name" value="LUD_dom"/>
    <property type="match status" value="1"/>
</dbReference>
<dbReference type="SUPFAM" id="SSF100950">
    <property type="entry name" value="NagB/RpiA/CoA transferase-like"/>
    <property type="match status" value="1"/>
</dbReference>
<dbReference type="InterPro" id="IPR024185">
    <property type="entry name" value="FTHF_cligase-like_sf"/>
</dbReference>
<dbReference type="EMBL" id="FOJT01000002">
    <property type="protein sequence ID" value="SFA85602.1"/>
    <property type="molecule type" value="Genomic_DNA"/>
</dbReference>
<evidence type="ECO:0000313" key="3">
    <source>
        <dbReference type="Proteomes" id="UP000199604"/>
    </source>
</evidence>
<evidence type="ECO:0000313" key="2">
    <source>
        <dbReference type="EMBL" id="SFA85602.1"/>
    </source>
</evidence>
<accession>A0A1I0WA56</accession>
<feature type="domain" description="LUD" evidence="1">
    <location>
        <begin position="37"/>
        <end position="172"/>
    </location>
</feature>
<proteinExistence type="predicted"/>
<dbReference type="InterPro" id="IPR003741">
    <property type="entry name" value="LUD_dom"/>
</dbReference>
<sequence>MSIFRKIFGSSSETSNDTNENDFNPFQDIHSQLPVDEQFTHNFKKNGGKFLYCENTAELNEQFENILEENDWFESEAMCLEPRLFKMLEDNKISFNKPQNPKFFLASCENLIADEGSILFSSNQIKQNKPNDLPDNIILVATTSQIILNKSDGLREIKKRYTTDYPTNITTFKYFEKVKEEDFLHYGSSPKHLYLLLLEDL</sequence>
<evidence type="ECO:0000259" key="1">
    <source>
        <dbReference type="Pfam" id="PF02589"/>
    </source>
</evidence>
<dbReference type="AlphaFoldDB" id="A0A1I0WA56"/>
<organism evidence="2 3">
    <name type="scientific">Flavobacterium swingsii</name>
    <dbReference type="NCBI Taxonomy" id="498292"/>
    <lineage>
        <taxon>Bacteria</taxon>
        <taxon>Pseudomonadati</taxon>
        <taxon>Bacteroidota</taxon>
        <taxon>Flavobacteriia</taxon>
        <taxon>Flavobacteriales</taxon>
        <taxon>Flavobacteriaceae</taxon>
        <taxon>Flavobacterium</taxon>
    </lineage>
</organism>
<dbReference type="RefSeq" id="WP_091473898.1">
    <property type="nucleotide sequence ID" value="NZ_FOJT01000002.1"/>
</dbReference>
<dbReference type="Proteomes" id="UP000199604">
    <property type="component" value="Unassembled WGS sequence"/>
</dbReference>
<gene>
    <name evidence="2" type="ORF">SAMN05660845_0649</name>
</gene>
<protein>
    <recommendedName>
        <fullName evidence="1">LUD domain-containing protein</fullName>
    </recommendedName>
</protein>
<keyword evidence="3" id="KW-1185">Reference proteome</keyword>
<dbReference type="OrthoDB" id="1425114at2"/>
<dbReference type="Gene3D" id="3.40.50.10420">
    <property type="entry name" value="NagB/RpiA/CoA transferase-like"/>
    <property type="match status" value="1"/>
</dbReference>
<name>A0A1I0WA56_9FLAO</name>